<accession>A0A8J2RYV2</accession>
<dbReference type="GO" id="GO:0005737">
    <property type="term" value="C:cytoplasm"/>
    <property type="evidence" value="ECO:0007669"/>
    <property type="project" value="TreeGrafter"/>
</dbReference>
<evidence type="ECO:0000256" key="3">
    <source>
        <dbReference type="SAM" id="MobiDB-lite"/>
    </source>
</evidence>
<dbReference type="InterPro" id="IPR036213">
    <property type="entry name" value="Calpain_III_sf"/>
</dbReference>
<name>A0A8J2RYV2_9CRUS</name>
<feature type="region of interest" description="Disordered" evidence="3">
    <location>
        <begin position="245"/>
        <end position="287"/>
    </location>
</feature>
<dbReference type="Pfam" id="PF00648">
    <property type="entry name" value="Peptidase_C2"/>
    <property type="match status" value="1"/>
</dbReference>
<dbReference type="SUPFAM" id="SSF47473">
    <property type="entry name" value="EF-hand"/>
    <property type="match status" value="1"/>
</dbReference>
<dbReference type="PRINTS" id="PR00704">
    <property type="entry name" value="CALPAIN"/>
</dbReference>
<dbReference type="InterPro" id="IPR001300">
    <property type="entry name" value="Peptidase_C2_calpain_cat"/>
</dbReference>
<evidence type="ECO:0000313" key="5">
    <source>
        <dbReference type="EMBL" id="CAH0111669.1"/>
    </source>
</evidence>
<dbReference type="InterPro" id="IPR033883">
    <property type="entry name" value="C2_III"/>
</dbReference>
<dbReference type="OrthoDB" id="424753at2759"/>
<keyword evidence="6" id="KW-1185">Reference proteome</keyword>
<dbReference type="GO" id="GO:0006508">
    <property type="term" value="P:proteolysis"/>
    <property type="evidence" value="ECO:0007669"/>
    <property type="project" value="InterPro"/>
</dbReference>
<dbReference type="InterPro" id="IPR022684">
    <property type="entry name" value="Calpain_cysteine_protease"/>
</dbReference>
<dbReference type="InterPro" id="IPR038765">
    <property type="entry name" value="Papain-like_cys_pep_sf"/>
</dbReference>
<dbReference type="CDD" id="cd00214">
    <property type="entry name" value="Calpain_III"/>
    <property type="match status" value="1"/>
</dbReference>
<dbReference type="FunFam" id="2.60.120.380:FF:000018">
    <property type="entry name" value="Calpain-c"/>
    <property type="match status" value="1"/>
</dbReference>
<evidence type="ECO:0000259" key="4">
    <source>
        <dbReference type="PROSITE" id="PS50203"/>
    </source>
</evidence>
<dbReference type="Gene3D" id="3.90.70.10">
    <property type="entry name" value="Cysteine proteinases"/>
    <property type="match status" value="1"/>
</dbReference>
<dbReference type="GO" id="GO:0004198">
    <property type="term" value="F:calcium-dependent cysteine-type endopeptidase activity"/>
    <property type="evidence" value="ECO:0007669"/>
    <property type="project" value="InterPro"/>
</dbReference>
<dbReference type="SUPFAM" id="SSF49758">
    <property type="entry name" value="Calpain large subunit, middle domain (domain III)"/>
    <property type="match status" value="1"/>
</dbReference>
<feature type="domain" description="Calpain catalytic" evidence="4">
    <location>
        <begin position="17"/>
        <end position="390"/>
    </location>
</feature>
<dbReference type="SMART" id="SM00230">
    <property type="entry name" value="CysPc"/>
    <property type="match status" value="1"/>
</dbReference>
<dbReference type="InterPro" id="IPR022683">
    <property type="entry name" value="Calpain_III"/>
</dbReference>
<evidence type="ECO:0000256" key="1">
    <source>
        <dbReference type="ARBA" id="ARBA00007623"/>
    </source>
</evidence>
<dbReference type="Gene3D" id="1.10.238.10">
    <property type="entry name" value="EF-hand"/>
    <property type="match status" value="1"/>
</dbReference>
<comment type="caution">
    <text evidence="2">Lacks conserved residue(s) required for the propagation of feature annotation.</text>
</comment>
<dbReference type="PANTHER" id="PTHR10183">
    <property type="entry name" value="CALPAIN"/>
    <property type="match status" value="1"/>
</dbReference>
<dbReference type="AlphaFoldDB" id="A0A8J2RYV2"/>
<comment type="caution">
    <text evidence="5">The sequence shown here is derived from an EMBL/GenBank/DDBJ whole genome shotgun (WGS) entry which is preliminary data.</text>
</comment>
<dbReference type="FunFam" id="3.90.70.10:FF:000114">
    <property type="entry name" value="Calpain a"/>
    <property type="match status" value="1"/>
</dbReference>
<dbReference type="InterPro" id="IPR022682">
    <property type="entry name" value="Calpain_domain_III"/>
</dbReference>
<gene>
    <name evidence="5" type="ORF">DGAL_LOCUS15319</name>
</gene>
<dbReference type="CDD" id="cd16197">
    <property type="entry name" value="EFh_PEF_CalpC"/>
    <property type="match status" value="1"/>
</dbReference>
<dbReference type="EMBL" id="CAKKLH010000315">
    <property type="protein sequence ID" value="CAH0111669.1"/>
    <property type="molecule type" value="Genomic_DNA"/>
</dbReference>
<reference evidence="5" key="1">
    <citation type="submission" date="2021-11" db="EMBL/GenBank/DDBJ databases">
        <authorList>
            <person name="Schell T."/>
        </authorList>
    </citation>
    <scope>NUCLEOTIDE SEQUENCE</scope>
    <source>
        <strain evidence="5">M5</strain>
    </source>
</reference>
<dbReference type="Proteomes" id="UP000789390">
    <property type="component" value="Unassembled WGS sequence"/>
</dbReference>
<evidence type="ECO:0000256" key="2">
    <source>
        <dbReference type="PROSITE-ProRule" id="PRU00239"/>
    </source>
</evidence>
<dbReference type="Pfam" id="PF01067">
    <property type="entry name" value="Calpain_III"/>
    <property type="match status" value="1"/>
</dbReference>
<protein>
    <recommendedName>
        <fullName evidence="4">Calpain catalytic domain-containing protein</fullName>
    </recommendedName>
</protein>
<dbReference type="PROSITE" id="PS50203">
    <property type="entry name" value="CALPAIN_CAT"/>
    <property type="match status" value="1"/>
</dbReference>
<comment type="similarity">
    <text evidence="1">Belongs to the peptidase C2 family.</text>
</comment>
<dbReference type="CDD" id="cd00044">
    <property type="entry name" value="CysPc"/>
    <property type="match status" value="1"/>
</dbReference>
<dbReference type="InterPro" id="IPR011992">
    <property type="entry name" value="EF-hand-dom_pair"/>
</dbReference>
<dbReference type="SMART" id="SM00720">
    <property type="entry name" value="calpain_III"/>
    <property type="match status" value="1"/>
</dbReference>
<evidence type="ECO:0000313" key="6">
    <source>
        <dbReference type="Proteomes" id="UP000789390"/>
    </source>
</evidence>
<dbReference type="Gene3D" id="2.60.120.380">
    <property type="match status" value="1"/>
</dbReference>
<dbReference type="PANTHER" id="PTHR10183:SF394">
    <property type="entry name" value="CALPAIN-C"/>
    <property type="match status" value="1"/>
</dbReference>
<dbReference type="SUPFAM" id="SSF54001">
    <property type="entry name" value="Cysteine proteinases"/>
    <property type="match status" value="1"/>
</dbReference>
<proteinExistence type="inferred from homology"/>
<sequence length="740" mass="82689">MSEYERIRRQCIKRGELWDDTEFPTTQTSIFYHQSPPFQFVWKRPKELATNPVFIREGISVLDVVPGKLGDRWLVSTLGCLFLTKGFFYRVVPADQGFDTVLDGTNPSTGYCGAFRFRVWWCGEWVEVTVDDRLPTVNGRLVFAHCLNSGQFWPCLLEKAYAKLHGSYEALKYGTTLDGLADLTGGVTESLSVIGGGHINKDSSFHVRLLARLLANTSILTAVAHRPTTPTTPTPTTTTTTLQQANNKENNNNNNSLSSSNSGSTTTTSNGITTAKEQSLQQQQSSRSVTDRLPIGILVGINYKICAVDKVDTLTEESVPLLRLRCPYGRHGESTGDWSRGDAKNWETSVSVSSAERERLGPDQLPDGEFYLSFPDFIATFTAIECVHLDAETSRDEPTLQGRVPWITRVYQGCWQRGVTAGGCRNNSETFHINPQLHLIVSDGDEVVISLNQHSVLEPKVIGFSVYPLPKLTGSDLINRAFFKKTKSLVNSQYTNSRQVSQRSQLDQGGYLIVPTTFEAGHEGSFTLRVYSTQAIKLKLVDMMPCQMKPTLIRAPPVINGYSTQTSDGKNVAQYEAVFLQLADEHRTVNAFELHELLEACLPNDYIKSCANLDVCRQLVLVFDVSGLGRLKLTDFRDFMASLKQWQTAFKSHTKEKTGILRAERFRDALHDVGFQVNNDVLSALILRHMRKDGTLRFGDFVSAVLHLTVAFGTFDKRDPLQNGSVKLTLTEWLKYALMC</sequence>
<organism evidence="5 6">
    <name type="scientific">Daphnia galeata</name>
    <dbReference type="NCBI Taxonomy" id="27404"/>
    <lineage>
        <taxon>Eukaryota</taxon>
        <taxon>Metazoa</taxon>
        <taxon>Ecdysozoa</taxon>
        <taxon>Arthropoda</taxon>
        <taxon>Crustacea</taxon>
        <taxon>Branchiopoda</taxon>
        <taxon>Diplostraca</taxon>
        <taxon>Cladocera</taxon>
        <taxon>Anomopoda</taxon>
        <taxon>Daphniidae</taxon>
        <taxon>Daphnia</taxon>
    </lineage>
</organism>